<evidence type="ECO:0000313" key="2">
    <source>
        <dbReference type="EMBL" id="CAA7015109.1"/>
    </source>
</evidence>
<dbReference type="EMBL" id="CACVBM020000144">
    <property type="protein sequence ID" value="CAA7015109.1"/>
    <property type="molecule type" value="Genomic_DNA"/>
</dbReference>
<dbReference type="Proteomes" id="UP000467841">
    <property type="component" value="Unassembled WGS sequence"/>
</dbReference>
<evidence type="ECO:0000313" key="3">
    <source>
        <dbReference type="Proteomes" id="UP000467841"/>
    </source>
</evidence>
<gene>
    <name evidence="2" type="ORF">MERR_LOCUS2344</name>
</gene>
<name>A0A6D2HHH7_9BRAS</name>
<evidence type="ECO:0008006" key="4">
    <source>
        <dbReference type="Google" id="ProtNLM"/>
    </source>
</evidence>
<proteinExistence type="predicted"/>
<reference evidence="2" key="1">
    <citation type="submission" date="2020-01" db="EMBL/GenBank/DDBJ databases">
        <authorList>
            <person name="Mishra B."/>
        </authorList>
    </citation>
    <scope>NUCLEOTIDE SEQUENCE [LARGE SCALE GENOMIC DNA]</scope>
</reference>
<dbReference type="PANTHER" id="PTHR33248">
    <property type="entry name" value="ZINC ION-BINDING PROTEIN"/>
    <property type="match status" value="1"/>
</dbReference>
<accession>A0A6D2HHH7</accession>
<keyword evidence="1" id="KW-0175">Coiled coil</keyword>
<dbReference type="OrthoDB" id="1103200at2759"/>
<protein>
    <recommendedName>
        <fullName evidence="4">Zinc finger GRF-type domain-containing protein</fullName>
    </recommendedName>
</protein>
<dbReference type="AlphaFoldDB" id="A0A6D2HHH7"/>
<feature type="coiled-coil region" evidence="1">
    <location>
        <begin position="62"/>
        <end position="89"/>
    </location>
</feature>
<keyword evidence="3" id="KW-1185">Reference proteome</keyword>
<organism evidence="2 3">
    <name type="scientific">Microthlaspi erraticum</name>
    <dbReference type="NCBI Taxonomy" id="1685480"/>
    <lineage>
        <taxon>Eukaryota</taxon>
        <taxon>Viridiplantae</taxon>
        <taxon>Streptophyta</taxon>
        <taxon>Embryophyta</taxon>
        <taxon>Tracheophyta</taxon>
        <taxon>Spermatophyta</taxon>
        <taxon>Magnoliopsida</taxon>
        <taxon>eudicotyledons</taxon>
        <taxon>Gunneridae</taxon>
        <taxon>Pentapetalae</taxon>
        <taxon>rosids</taxon>
        <taxon>malvids</taxon>
        <taxon>Brassicales</taxon>
        <taxon>Brassicaceae</taxon>
        <taxon>Coluteocarpeae</taxon>
        <taxon>Microthlaspi</taxon>
    </lineage>
</organism>
<evidence type="ECO:0000256" key="1">
    <source>
        <dbReference type="SAM" id="Coils"/>
    </source>
</evidence>
<comment type="caution">
    <text evidence="2">The sequence shown here is derived from an EMBL/GenBank/DDBJ whole genome shotgun (WGS) entry which is preliminary data.</text>
</comment>
<sequence>MSNLSGASTGSTNSRWKGRVVGVPKKRCWCGEQIIQLISRSETNPYRRYYRCGYVVATKWVDEGHLNEIEMLKDKISKIEEKLEEATTESKGCEIIESSSSMKKMVITAVVGCVFIVGVSRLVG</sequence>